<name>A0ABT7BNA2_9CYAN</name>
<reference evidence="2 3" key="1">
    <citation type="submission" date="2023-01" db="EMBL/GenBank/DDBJ databases">
        <title>Novel diversity within Roseofilum (Cyanobacteria; Desertifilaceae) from marine benthic mats with descriptions of four novel species.</title>
        <authorList>
            <person name="Wang Y."/>
            <person name="Berthold D.E."/>
            <person name="Hu J."/>
            <person name="Lefler F.W."/>
            <person name="Laughinghouse H.D. IV."/>
        </authorList>
    </citation>
    <scope>NUCLEOTIDE SEQUENCE [LARGE SCALE GENOMIC DNA]</scope>
    <source>
        <strain evidence="2 3">BLCC-M91</strain>
    </source>
</reference>
<keyword evidence="3" id="KW-1185">Reference proteome</keyword>
<sequence length="68" mass="7947">ACLLAQVWEREGQPDKALEYWRKTKEDIDKDAQEKLSKRSKEQDECLGQARSRLQRLTNHNPHAKIGT</sequence>
<feature type="non-terminal residue" evidence="2">
    <location>
        <position position="1"/>
    </location>
</feature>
<feature type="compositionally biased region" description="Basic and acidic residues" evidence="1">
    <location>
        <begin position="29"/>
        <end position="44"/>
    </location>
</feature>
<proteinExistence type="predicted"/>
<organism evidence="2 3">
    <name type="scientific">Roseofilum halophilum BLCC-M91</name>
    <dbReference type="NCBI Taxonomy" id="3022259"/>
    <lineage>
        <taxon>Bacteria</taxon>
        <taxon>Bacillati</taxon>
        <taxon>Cyanobacteriota</taxon>
        <taxon>Cyanophyceae</taxon>
        <taxon>Desertifilales</taxon>
        <taxon>Desertifilaceae</taxon>
        <taxon>Roseofilum</taxon>
        <taxon>Roseofilum halophilum</taxon>
    </lineage>
</organism>
<dbReference type="EMBL" id="JAQPOK010000135">
    <property type="protein sequence ID" value="MDJ1180669.1"/>
    <property type="molecule type" value="Genomic_DNA"/>
</dbReference>
<evidence type="ECO:0008006" key="4">
    <source>
        <dbReference type="Google" id="ProtNLM"/>
    </source>
</evidence>
<evidence type="ECO:0000313" key="2">
    <source>
        <dbReference type="EMBL" id="MDJ1180669.1"/>
    </source>
</evidence>
<dbReference type="RefSeq" id="WP_283763970.1">
    <property type="nucleotide sequence ID" value="NZ_JAQPOK010000135.1"/>
</dbReference>
<dbReference type="Proteomes" id="UP001231370">
    <property type="component" value="Unassembled WGS sequence"/>
</dbReference>
<evidence type="ECO:0000313" key="3">
    <source>
        <dbReference type="Proteomes" id="UP001231370"/>
    </source>
</evidence>
<comment type="caution">
    <text evidence="2">The sequence shown here is derived from an EMBL/GenBank/DDBJ whole genome shotgun (WGS) entry which is preliminary data.</text>
</comment>
<gene>
    <name evidence="2" type="ORF">PJF56_17560</name>
</gene>
<accession>A0ABT7BNA2</accession>
<protein>
    <recommendedName>
        <fullName evidence="4">Tetratricopeptide repeat protein</fullName>
    </recommendedName>
</protein>
<feature type="region of interest" description="Disordered" evidence="1">
    <location>
        <begin position="29"/>
        <end position="68"/>
    </location>
</feature>
<evidence type="ECO:0000256" key="1">
    <source>
        <dbReference type="SAM" id="MobiDB-lite"/>
    </source>
</evidence>